<protein>
    <submittedName>
        <fullName evidence="1">(Perigord truffle) hypothetical protein</fullName>
    </submittedName>
</protein>
<dbReference type="HOGENOM" id="CLU_2795781_0_0_1"/>
<name>D5G8Q2_TUBMM</name>
<evidence type="ECO:0000313" key="2">
    <source>
        <dbReference type="Proteomes" id="UP000006911"/>
    </source>
</evidence>
<sequence>MVCEILPDLSIPSNALATGLLLRLCTTRHHPKSFATSRLGLVGASFGKKRISDRWPRLCFTSATPFIS</sequence>
<accession>D5G8Q2</accession>
<gene>
    <name evidence="1" type="ORF">GSTUM_00003084001</name>
</gene>
<evidence type="ECO:0000313" key="1">
    <source>
        <dbReference type="EMBL" id="CAZ80895.1"/>
    </source>
</evidence>
<dbReference type="Proteomes" id="UP000006911">
    <property type="component" value="Unassembled WGS sequence"/>
</dbReference>
<proteinExistence type="predicted"/>
<dbReference type="KEGG" id="tml:GSTUM_00003084001"/>
<reference evidence="1 2" key="1">
    <citation type="journal article" date="2010" name="Nature">
        <title>Perigord black truffle genome uncovers evolutionary origins and mechanisms of symbiosis.</title>
        <authorList>
            <person name="Martin F."/>
            <person name="Kohler A."/>
            <person name="Murat C."/>
            <person name="Balestrini R."/>
            <person name="Coutinho P.M."/>
            <person name="Jaillon O."/>
            <person name="Montanini B."/>
            <person name="Morin E."/>
            <person name="Noel B."/>
            <person name="Percudani R."/>
            <person name="Porcel B."/>
            <person name="Rubini A."/>
            <person name="Amicucci A."/>
            <person name="Amselem J."/>
            <person name="Anthouard V."/>
            <person name="Arcioni S."/>
            <person name="Artiguenave F."/>
            <person name="Aury J.M."/>
            <person name="Ballario P."/>
            <person name="Bolchi A."/>
            <person name="Brenna A."/>
            <person name="Brun A."/>
            <person name="Buee M."/>
            <person name="Cantarel B."/>
            <person name="Chevalier G."/>
            <person name="Couloux A."/>
            <person name="Da Silva C."/>
            <person name="Denoeud F."/>
            <person name="Duplessis S."/>
            <person name="Ghignone S."/>
            <person name="Hilselberger B."/>
            <person name="Iotti M."/>
            <person name="Marcais B."/>
            <person name="Mello A."/>
            <person name="Miranda M."/>
            <person name="Pacioni G."/>
            <person name="Quesneville H."/>
            <person name="Riccioni C."/>
            <person name="Ruotolo R."/>
            <person name="Splivallo R."/>
            <person name="Stocchi V."/>
            <person name="Tisserant E."/>
            <person name="Viscomi A.R."/>
            <person name="Zambonelli A."/>
            <person name="Zampieri E."/>
            <person name="Henrissat B."/>
            <person name="Lebrun M.H."/>
            <person name="Paolocci F."/>
            <person name="Bonfante P."/>
            <person name="Ottonello S."/>
            <person name="Wincker P."/>
        </authorList>
    </citation>
    <scope>NUCLEOTIDE SEQUENCE [LARGE SCALE GENOMIC DNA]</scope>
    <source>
        <strain evidence="1 2">Mel28</strain>
    </source>
</reference>
<organism evidence="1 2">
    <name type="scientific">Tuber melanosporum (strain Mel28)</name>
    <name type="common">Perigord black truffle</name>
    <dbReference type="NCBI Taxonomy" id="656061"/>
    <lineage>
        <taxon>Eukaryota</taxon>
        <taxon>Fungi</taxon>
        <taxon>Dikarya</taxon>
        <taxon>Ascomycota</taxon>
        <taxon>Pezizomycotina</taxon>
        <taxon>Pezizomycetes</taxon>
        <taxon>Pezizales</taxon>
        <taxon>Tuberaceae</taxon>
        <taxon>Tuber</taxon>
    </lineage>
</organism>
<keyword evidence="2" id="KW-1185">Reference proteome</keyword>
<dbReference type="InParanoid" id="D5G8Q2"/>
<dbReference type="AlphaFoldDB" id="D5G8Q2"/>
<dbReference type="EMBL" id="FN430050">
    <property type="protein sequence ID" value="CAZ80895.1"/>
    <property type="molecule type" value="Genomic_DNA"/>
</dbReference>